<dbReference type="RefSeq" id="XP_024324437.1">
    <property type="nucleotide sequence ID" value="XM_024467787.1"/>
</dbReference>
<organism evidence="2">
    <name type="scientific">Pseudogymnoascus destructans</name>
    <dbReference type="NCBI Taxonomy" id="655981"/>
    <lineage>
        <taxon>Eukaryota</taxon>
        <taxon>Fungi</taxon>
        <taxon>Dikarya</taxon>
        <taxon>Ascomycota</taxon>
        <taxon>Pezizomycotina</taxon>
        <taxon>Leotiomycetes</taxon>
        <taxon>Thelebolales</taxon>
        <taxon>Thelebolaceae</taxon>
        <taxon>Pseudogymnoascus</taxon>
    </lineage>
</organism>
<dbReference type="AlphaFoldDB" id="A0A177AD95"/>
<proteinExistence type="predicted"/>
<protein>
    <submittedName>
        <fullName evidence="2">Uncharacterized protein</fullName>
    </submittedName>
</protein>
<dbReference type="Proteomes" id="UP000077154">
    <property type="component" value="Unassembled WGS sequence"/>
</dbReference>
<name>A0A177AD95_9PEZI</name>
<sequence>MSNKSILAPFDAANLQNRGLLGPGNTTSSQRLHKRCLNRSSDEEHSDIPLSAPISSQNAFATIPAVLISLETLIYVGLSGQKANELWNQWTNWQRGPYDPRRETDPDDGGLTVTFHDFIIGWSVTNRADAVGDDDDHEWRKCLDACGIDAATQDAIMDPNFTYLRRTNSCLYWAKDTIEMRYAGLEEIQRTSLTREAELKQAAPPIPSGSEDAQGSGYQGNVGLTSTSSTSQGQRSISGLQQKGAAGIEADVCGSSRAIAALNAPGYTTLYKGLDQARITGLFDDSGAVAEIEILLSSAPSDFCGISSRFYFALDHTVARYYAAYVKKRAVCESVVIVCLQIPNAAIESLPPNKIQRMLWPSSEWKELVWFSRKGKTPPPHLDKYHERGRKWTFCVVSL</sequence>
<evidence type="ECO:0000313" key="2">
    <source>
        <dbReference type="EMBL" id="OAF59153.1"/>
    </source>
</evidence>
<dbReference type="eggNOG" id="ENOG502SPYJ">
    <property type="taxonomic scope" value="Eukaryota"/>
</dbReference>
<dbReference type="EMBL" id="KV441394">
    <property type="protein sequence ID" value="OAF59153.1"/>
    <property type="molecule type" value="Genomic_DNA"/>
</dbReference>
<accession>A0A177AD95</accession>
<reference evidence="2" key="1">
    <citation type="submission" date="2016-03" db="EMBL/GenBank/DDBJ databases">
        <title>Updated assembly of Pseudogymnoascus destructans, the fungus causing white-nose syndrome of bats.</title>
        <authorList>
            <person name="Palmer J.M."/>
            <person name="Drees K.P."/>
            <person name="Foster J.T."/>
            <person name="Lindner D.L."/>
        </authorList>
    </citation>
    <scope>NUCLEOTIDE SEQUENCE [LARGE SCALE GENOMIC DNA]</scope>
    <source>
        <strain evidence="2">20631-21</strain>
    </source>
</reference>
<dbReference type="VEuPathDB" id="FungiDB:GMDG_06888"/>
<evidence type="ECO:0000256" key="1">
    <source>
        <dbReference type="SAM" id="MobiDB-lite"/>
    </source>
</evidence>
<dbReference type="OrthoDB" id="3436614at2759"/>
<feature type="region of interest" description="Disordered" evidence="1">
    <location>
        <begin position="198"/>
        <end position="236"/>
    </location>
</feature>
<dbReference type="GeneID" id="36287224"/>
<feature type="region of interest" description="Disordered" evidence="1">
    <location>
        <begin position="17"/>
        <end position="50"/>
    </location>
</feature>
<gene>
    <name evidence="2" type="ORF">VC83_04151</name>
</gene>